<protein>
    <recommendedName>
        <fullName evidence="7">4-hydroxyphenylacetate 3-monooxygenase, oxygenase component</fullName>
    </recommendedName>
</protein>
<dbReference type="GO" id="GO:0016712">
    <property type="term" value="F:oxidoreductase activity, acting on paired donors, with incorporation or reduction of molecular oxygen, reduced flavin or flavoprotein as one donor, and incorporation of one atom of oxygen"/>
    <property type="evidence" value="ECO:0007669"/>
    <property type="project" value="InterPro"/>
</dbReference>
<dbReference type="SUPFAM" id="SSF56645">
    <property type="entry name" value="Acyl-CoA dehydrogenase NM domain-like"/>
    <property type="match status" value="1"/>
</dbReference>
<dbReference type="Pfam" id="PF03241">
    <property type="entry name" value="HpaB"/>
    <property type="match status" value="1"/>
</dbReference>
<dbReference type="EMBL" id="UINC01001179">
    <property type="protein sequence ID" value="SUZ73429.1"/>
    <property type="molecule type" value="Genomic_DNA"/>
</dbReference>
<evidence type="ECO:0000256" key="2">
    <source>
        <dbReference type="ARBA" id="ARBA00022827"/>
    </source>
</evidence>
<dbReference type="InterPro" id="IPR004925">
    <property type="entry name" value="HpaB/PvcC/4-BUDH"/>
</dbReference>
<dbReference type="AlphaFoldDB" id="A0A381Q531"/>
<dbReference type="Pfam" id="PF11794">
    <property type="entry name" value="HpaB_N"/>
    <property type="match status" value="1"/>
</dbReference>
<keyword evidence="1" id="KW-0285">Flavoprotein</keyword>
<dbReference type="GO" id="GO:0010124">
    <property type="term" value="P:phenylacetate catabolic process"/>
    <property type="evidence" value="ECO:0007669"/>
    <property type="project" value="InterPro"/>
</dbReference>
<feature type="domain" description="HpaB/PvcC/4-BUDH N-terminal" evidence="5">
    <location>
        <begin position="6"/>
        <end position="274"/>
    </location>
</feature>
<dbReference type="InterPro" id="IPR012687">
    <property type="entry name" value="HpaB_Deino-type"/>
</dbReference>
<evidence type="ECO:0000259" key="5">
    <source>
        <dbReference type="Pfam" id="PF11794"/>
    </source>
</evidence>
<dbReference type="PANTHER" id="PTHR36117">
    <property type="entry name" value="4-HYDROXYPHENYLACETATE 3-MONOOXYGENASE-RELATED"/>
    <property type="match status" value="1"/>
</dbReference>
<dbReference type="InterPro" id="IPR036250">
    <property type="entry name" value="AcylCo_DH-like_C"/>
</dbReference>
<gene>
    <name evidence="6" type="ORF">METZ01_LOCUS26283</name>
</gene>
<keyword evidence="3" id="KW-0560">Oxidoreductase</keyword>
<evidence type="ECO:0008006" key="7">
    <source>
        <dbReference type="Google" id="ProtNLM"/>
    </source>
</evidence>
<keyword evidence="2" id="KW-0274">FAD</keyword>
<dbReference type="Gene3D" id="2.40.110.10">
    <property type="entry name" value="Butyryl-CoA Dehydrogenase, subunit A, domain 2"/>
    <property type="match status" value="1"/>
</dbReference>
<dbReference type="GO" id="GO:0016627">
    <property type="term" value="F:oxidoreductase activity, acting on the CH-CH group of donors"/>
    <property type="evidence" value="ECO:0007669"/>
    <property type="project" value="InterPro"/>
</dbReference>
<reference evidence="6" key="1">
    <citation type="submission" date="2018-05" db="EMBL/GenBank/DDBJ databases">
        <authorList>
            <person name="Lanie J.A."/>
            <person name="Ng W.-L."/>
            <person name="Kazmierczak K.M."/>
            <person name="Andrzejewski T.M."/>
            <person name="Davidsen T.M."/>
            <person name="Wayne K.J."/>
            <person name="Tettelin H."/>
            <person name="Glass J.I."/>
            <person name="Rusch D."/>
            <person name="Podicherti R."/>
            <person name="Tsui H.-C.T."/>
            <person name="Winkler M.E."/>
        </authorList>
    </citation>
    <scope>NUCLEOTIDE SEQUENCE</scope>
</reference>
<evidence type="ECO:0000256" key="1">
    <source>
        <dbReference type="ARBA" id="ARBA00022630"/>
    </source>
</evidence>
<name>A0A381Q531_9ZZZZ</name>
<dbReference type="PIRSF" id="PIRSF000331">
    <property type="entry name" value="HpaA_HpaB"/>
    <property type="match status" value="1"/>
</dbReference>
<dbReference type="NCBIfam" id="TIGR02309">
    <property type="entry name" value="HpaB-1"/>
    <property type="match status" value="1"/>
</dbReference>
<proteinExistence type="predicted"/>
<dbReference type="InterPro" id="IPR024674">
    <property type="entry name" value="HpaB/PvcC/4-BUDH_N"/>
</dbReference>
<evidence type="ECO:0000313" key="6">
    <source>
        <dbReference type="EMBL" id="SUZ73429.1"/>
    </source>
</evidence>
<dbReference type="InterPro" id="IPR024719">
    <property type="entry name" value="HpaB/PvcC/4-BUDH_C"/>
</dbReference>
<feature type="domain" description="HpaB/PvcC/4-BUDH C-terminal" evidence="4">
    <location>
        <begin position="281"/>
        <end position="479"/>
    </location>
</feature>
<dbReference type="GO" id="GO:0050660">
    <property type="term" value="F:flavin adenine dinucleotide binding"/>
    <property type="evidence" value="ECO:0007669"/>
    <property type="project" value="InterPro"/>
</dbReference>
<dbReference type="PANTHER" id="PTHR36117:SF3">
    <property type="entry name" value="4-HYDROXYPHENYLACETATE 3-MONOOXYGENASE-RELATED"/>
    <property type="match status" value="1"/>
</dbReference>
<dbReference type="SUPFAM" id="SSF47203">
    <property type="entry name" value="Acyl-CoA dehydrogenase C-terminal domain-like"/>
    <property type="match status" value="1"/>
</dbReference>
<dbReference type="Gene3D" id="1.20.140.10">
    <property type="entry name" value="Butyryl-CoA Dehydrogenase, subunit A, domain 3"/>
    <property type="match status" value="1"/>
</dbReference>
<evidence type="ECO:0000256" key="3">
    <source>
        <dbReference type="ARBA" id="ARBA00023002"/>
    </source>
</evidence>
<sequence length="487" mass="55347">MAARSGADYLSGLVDSREIWVDGERVADVTTDPRFQGAARAIAELYDLQVAPDLIDKMTYESPTTGDRVGLSFIEPRCREDLEKRRDMVKRWMDHTSGMFGRSADFMNIMVTALAMCWRDFQRDERPYGDYLRNYYEEIRERDLVLTHTLVTPQYDRSRPVEEQDNDVAAHVVDENQAGWIVRGARMVATLCAHSDEILVAPSSYLPANSDAEKFAFCFALPINTPGMRFICRPSLTPMAAASEMDHPLSRRLDEIDGTVIFDDVLVPWERTFIYRDVEMCNGLFNRTGAMEQVMHQFSIKNLAKAEFMMGLAFQVAESTNADQFLHVQGMLSELIVFTEQLRAALVAAEADIVERENGFVYPGSMPLWTVRQTFPQNFQRMCEIIQIVGAGGLVATPSFAELDGPRADDVDRYFQSVNSGSRDRVRLFRLAWDASSSGFSGRQQLYERYYSGDPVRLAGALFDMYDKAPFKERIDQLLDRLESAQD</sequence>
<dbReference type="Gene3D" id="1.10.3140.10">
    <property type="entry name" value="4-hydroxybutyryl-coa dehydratase, domain 1"/>
    <property type="match status" value="1"/>
</dbReference>
<organism evidence="6">
    <name type="scientific">marine metagenome</name>
    <dbReference type="NCBI Taxonomy" id="408172"/>
    <lineage>
        <taxon>unclassified sequences</taxon>
        <taxon>metagenomes</taxon>
        <taxon>ecological metagenomes</taxon>
    </lineage>
</organism>
<accession>A0A381Q531</accession>
<evidence type="ECO:0000259" key="4">
    <source>
        <dbReference type="Pfam" id="PF03241"/>
    </source>
</evidence>
<dbReference type="InterPro" id="IPR046373">
    <property type="entry name" value="Acyl-CoA_Oxase/DH_mid-dom_sf"/>
</dbReference>
<dbReference type="InterPro" id="IPR009100">
    <property type="entry name" value="AcylCoA_DH/oxidase_NM_dom_sf"/>
</dbReference>